<dbReference type="Gene3D" id="3.40.720.10">
    <property type="entry name" value="Alkaline Phosphatase, subunit A"/>
    <property type="match status" value="1"/>
</dbReference>
<dbReference type="EMBL" id="UINC01005462">
    <property type="protein sequence ID" value="SVA21485.1"/>
    <property type="molecule type" value="Genomic_DNA"/>
</dbReference>
<dbReference type="SUPFAM" id="SSF53649">
    <property type="entry name" value="Alkaline phosphatase-like"/>
    <property type="match status" value="1"/>
</dbReference>
<feature type="non-terminal residue" evidence="1">
    <location>
        <position position="470"/>
    </location>
</feature>
<dbReference type="Pfam" id="PF01663">
    <property type="entry name" value="Phosphodiest"/>
    <property type="match status" value="1"/>
</dbReference>
<gene>
    <name evidence="1" type="ORF">METZ01_LOCUS74339</name>
</gene>
<dbReference type="AlphaFoldDB" id="A0A381TZV0"/>
<dbReference type="Gene3D" id="3.30.1360.150">
    <property type="match status" value="1"/>
</dbReference>
<evidence type="ECO:0000313" key="1">
    <source>
        <dbReference type="EMBL" id="SVA21485.1"/>
    </source>
</evidence>
<dbReference type="GO" id="GO:0016787">
    <property type="term" value="F:hydrolase activity"/>
    <property type="evidence" value="ECO:0007669"/>
    <property type="project" value="UniProtKB-ARBA"/>
</dbReference>
<name>A0A381TZV0_9ZZZZ</name>
<reference evidence="1" key="1">
    <citation type="submission" date="2018-05" db="EMBL/GenBank/DDBJ databases">
        <authorList>
            <person name="Lanie J.A."/>
            <person name="Ng W.-L."/>
            <person name="Kazmierczak K.M."/>
            <person name="Andrzejewski T.M."/>
            <person name="Davidsen T.M."/>
            <person name="Wayne K.J."/>
            <person name="Tettelin H."/>
            <person name="Glass J.I."/>
            <person name="Rusch D."/>
            <person name="Podicherti R."/>
            <person name="Tsui H.-C.T."/>
            <person name="Winkler M.E."/>
        </authorList>
    </citation>
    <scope>NUCLEOTIDE SEQUENCE</scope>
</reference>
<sequence length="470" mass="51519">MFWMNVLRTHTFTGLVLVLISLIAGSLSAQTPPPSLIVILVVDQMRSDSFERYGDQWSAGLRRLLDEGAVFREAKHSYFGTLTCAGHATIATGTIPRTHGMILDGWWDPTAGQRVRCTADDNVVTISYGPGAREQHGPASMLMPTLADELRLQNDPPAQVAAFAVKARAAVPLAGQGGDAVAWFDAGNVWTTSTAFTDAPVPFIADYIRAHPVEDVIGGVWTPLPDQVRSASVENENFAHAMGDTPDREFYNAWRRSPWADEYVAGLASAAVDTLSLGAGAGTDYLAVGFSAPDYVGHDFGPHSAEVQDIYLRLDRTIGRLLDHLDRKVGRDRYVVALSADHGLGQVPEHATEMGIDAGRINRRDVIAHVNDKLESILGPGQYAVGMTHIEFYFAPGVYNQMLENPKTLAAVIDALEQYPGIERVYRGEELHPGPFSDKITQQVARSYYRGRSGDLVIIPKPYWYTWIRA</sequence>
<dbReference type="InterPro" id="IPR017850">
    <property type="entry name" value="Alkaline_phosphatase_core_sf"/>
</dbReference>
<evidence type="ECO:0008006" key="2">
    <source>
        <dbReference type="Google" id="ProtNLM"/>
    </source>
</evidence>
<dbReference type="InterPro" id="IPR002591">
    <property type="entry name" value="Phosphodiest/P_Trfase"/>
</dbReference>
<protein>
    <recommendedName>
        <fullName evidence="2">Sulfatase N-terminal domain-containing protein</fullName>
    </recommendedName>
</protein>
<dbReference type="PANTHER" id="PTHR10151:SF120">
    <property type="entry name" value="BIS(5'-ADENOSYL)-TRIPHOSPHATASE"/>
    <property type="match status" value="1"/>
</dbReference>
<dbReference type="PANTHER" id="PTHR10151">
    <property type="entry name" value="ECTONUCLEOTIDE PYROPHOSPHATASE/PHOSPHODIESTERASE"/>
    <property type="match status" value="1"/>
</dbReference>
<proteinExistence type="predicted"/>
<accession>A0A381TZV0</accession>
<organism evidence="1">
    <name type="scientific">marine metagenome</name>
    <dbReference type="NCBI Taxonomy" id="408172"/>
    <lineage>
        <taxon>unclassified sequences</taxon>
        <taxon>metagenomes</taxon>
        <taxon>ecological metagenomes</taxon>
    </lineage>
</organism>